<protein>
    <submittedName>
        <fullName evidence="2">Uncharacterized protein</fullName>
    </submittedName>
</protein>
<feature type="region of interest" description="Disordered" evidence="1">
    <location>
        <begin position="205"/>
        <end position="257"/>
    </location>
</feature>
<name>A0A1Y2LLN3_EPING</name>
<dbReference type="EMBL" id="KZ107856">
    <property type="protein sequence ID" value="OSS44821.1"/>
    <property type="molecule type" value="Genomic_DNA"/>
</dbReference>
<sequence>MDHVGSVLLTRALMQKAMAFLKTLLRRIKRREQRKSSKAEDIDLRLVECAISFCPFEVTTLQRTDFEEGSLKGMWTNKGDTTFDPTYLVECVRFPAILLQHVESQTTSDPLPAIAEQKLKEHSDGTIPTNNPTKRIKSSARSGVSLVTNTPPPLTFELRKPHAHALNIPLELRQPRASPMTNKAIVLTDSSDDVKVVLRLPSGRDHTISSTRSSSTISGFGLPRSLTNEKGHPVNGRRPSEQLPHLSPTNPYPKKALQDLSSLFGPYHARRAVSHRIPLGSPAEASSTLPTARKGVLEQKSAARLKHFTPGHVISPGGAISNNETRDENVKAPIDLIDLTGDEL</sequence>
<dbReference type="Proteomes" id="UP000193240">
    <property type="component" value="Unassembled WGS sequence"/>
</dbReference>
<evidence type="ECO:0000256" key="1">
    <source>
        <dbReference type="SAM" id="MobiDB-lite"/>
    </source>
</evidence>
<feature type="compositionally biased region" description="Low complexity" evidence="1">
    <location>
        <begin position="208"/>
        <end position="218"/>
    </location>
</feature>
<gene>
    <name evidence="2" type="ORF">B5807_10575</name>
</gene>
<feature type="compositionally biased region" description="Polar residues" evidence="1">
    <location>
        <begin position="126"/>
        <end position="147"/>
    </location>
</feature>
<keyword evidence="3" id="KW-1185">Reference proteome</keyword>
<evidence type="ECO:0000313" key="2">
    <source>
        <dbReference type="EMBL" id="OSS44821.1"/>
    </source>
</evidence>
<accession>A0A1Y2LLN3</accession>
<reference evidence="2 3" key="1">
    <citation type="journal article" date="2017" name="Genome Announc.">
        <title>Genome sequence of the saprophytic ascomycete Epicoccum nigrum ICMP 19927 strain isolated from New Zealand.</title>
        <authorList>
            <person name="Fokin M."/>
            <person name="Fleetwood D."/>
            <person name="Weir B.S."/>
            <person name="Villas-Boas S.G."/>
        </authorList>
    </citation>
    <scope>NUCLEOTIDE SEQUENCE [LARGE SCALE GENOMIC DNA]</scope>
    <source>
        <strain evidence="2 3">ICMP 19927</strain>
    </source>
</reference>
<feature type="region of interest" description="Disordered" evidence="1">
    <location>
        <begin position="123"/>
        <end position="147"/>
    </location>
</feature>
<organism evidence="2 3">
    <name type="scientific">Epicoccum nigrum</name>
    <name type="common">Soil fungus</name>
    <name type="synonym">Epicoccum purpurascens</name>
    <dbReference type="NCBI Taxonomy" id="105696"/>
    <lineage>
        <taxon>Eukaryota</taxon>
        <taxon>Fungi</taxon>
        <taxon>Dikarya</taxon>
        <taxon>Ascomycota</taxon>
        <taxon>Pezizomycotina</taxon>
        <taxon>Dothideomycetes</taxon>
        <taxon>Pleosporomycetidae</taxon>
        <taxon>Pleosporales</taxon>
        <taxon>Pleosporineae</taxon>
        <taxon>Didymellaceae</taxon>
        <taxon>Epicoccum</taxon>
    </lineage>
</organism>
<proteinExistence type="predicted"/>
<dbReference type="STRING" id="105696.A0A1Y2LLN3"/>
<dbReference type="InParanoid" id="A0A1Y2LLN3"/>
<dbReference type="AlphaFoldDB" id="A0A1Y2LLN3"/>
<evidence type="ECO:0000313" key="3">
    <source>
        <dbReference type="Proteomes" id="UP000193240"/>
    </source>
</evidence>